<name>A0A9W6MI65_9ACTN</name>
<accession>A0A9W6MI65</accession>
<protein>
    <submittedName>
        <fullName evidence="1">Uncharacterized protein</fullName>
    </submittedName>
</protein>
<proteinExistence type="predicted"/>
<organism evidence="1 2">
    <name type="scientific">Streptosporangium carneum</name>
    <dbReference type="NCBI Taxonomy" id="47481"/>
    <lineage>
        <taxon>Bacteria</taxon>
        <taxon>Bacillati</taxon>
        <taxon>Actinomycetota</taxon>
        <taxon>Actinomycetes</taxon>
        <taxon>Streptosporangiales</taxon>
        <taxon>Streptosporangiaceae</taxon>
        <taxon>Streptosporangium</taxon>
    </lineage>
</organism>
<evidence type="ECO:0000313" key="2">
    <source>
        <dbReference type="Proteomes" id="UP001143474"/>
    </source>
</evidence>
<dbReference type="AlphaFoldDB" id="A0A9W6MI65"/>
<comment type="caution">
    <text evidence="1">The sequence shown here is derived from an EMBL/GenBank/DDBJ whole genome shotgun (WGS) entry which is preliminary data.</text>
</comment>
<sequence>MAPLQAADGVAVAAAGNAAATARLTASAEAVTARGQCDRTARSDEKTRWDIDPFLRVIGDADGPTLQPAAHKAHSARCQRAVGHPPGIALTRHGVATAAAEPAPLRFVGFGFRNGRAGG</sequence>
<dbReference type="Proteomes" id="UP001143474">
    <property type="component" value="Unassembled WGS sequence"/>
</dbReference>
<keyword evidence="2" id="KW-1185">Reference proteome</keyword>
<gene>
    <name evidence="1" type="ORF">GCM10017600_84390</name>
</gene>
<reference evidence="1" key="2">
    <citation type="submission" date="2023-01" db="EMBL/GenBank/DDBJ databases">
        <authorList>
            <person name="Sun Q."/>
            <person name="Evtushenko L."/>
        </authorList>
    </citation>
    <scope>NUCLEOTIDE SEQUENCE</scope>
    <source>
        <strain evidence="1">VKM Ac-2007</strain>
    </source>
</reference>
<evidence type="ECO:0000313" key="1">
    <source>
        <dbReference type="EMBL" id="GLK15026.1"/>
    </source>
</evidence>
<reference evidence="1" key="1">
    <citation type="journal article" date="2014" name="Int. J. Syst. Evol. Microbiol.">
        <title>Complete genome sequence of Corynebacterium casei LMG S-19264T (=DSM 44701T), isolated from a smear-ripened cheese.</title>
        <authorList>
            <consortium name="US DOE Joint Genome Institute (JGI-PGF)"/>
            <person name="Walter F."/>
            <person name="Albersmeier A."/>
            <person name="Kalinowski J."/>
            <person name="Ruckert C."/>
        </authorList>
    </citation>
    <scope>NUCLEOTIDE SEQUENCE</scope>
    <source>
        <strain evidence="1">VKM Ac-2007</strain>
    </source>
</reference>
<dbReference type="EMBL" id="BSEV01000040">
    <property type="protein sequence ID" value="GLK15026.1"/>
    <property type="molecule type" value="Genomic_DNA"/>
</dbReference>